<dbReference type="AlphaFoldDB" id="A0A1U8AAY0"/>
<evidence type="ECO:0000313" key="2">
    <source>
        <dbReference type="Proteomes" id="UP000189703"/>
    </source>
</evidence>
<gene>
    <name evidence="3" type="primary">LOC104600962</name>
</gene>
<dbReference type="InterPro" id="IPR021916">
    <property type="entry name" value="DUF3527"/>
</dbReference>
<dbReference type="RefSeq" id="XP_010262438.1">
    <property type="nucleotide sequence ID" value="XM_010264136.1"/>
</dbReference>
<organism evidence="2 3">
    <name type="scientific">Nelumbo nucifera</name>
    <name type="common">Sacred lotus</name>
    <dbReference type="NCBI Taxonomy" id="4432"/>
    <lineage>
        <taxon>Eukaryota</taxon>
        <taxon>Viridiplantae</taxon>
        <taxon>Streptophyta</taxon>
        <taxon>Embryophyta</taxon>
        <taxon>Tracheophyta</taxon>
        <taxon>Spermatophyta</taxon>
        <taxon>Magnoliopsida</taxon>
        <taxon>Proteales</taxon>
        <taxon>Nelumbonaceae</taxon>
        <taxon>Nelumbo</taxon>
    </lineage>
</organism>
<dbReference type="Proteomes" id="UP000189703">
    <property type="component" value="Unplaced"/>
</dbReference>
<name>A0A1U8AAY0_NELNU</name>
<feature type="compositionally biased region" description="Basic and acidic residues" evidence="1">
    <location>
        <begin position="8"/>
        <end position="23"/>
    </location>
</feature>
<sequence>MDQTSANPRKDEHGKEEFPFTHEKDMKLVVENSNSEFTEPNHKRSLERLKPDQMLTSGIKQSHTGERCIHESFFQSQLSTDVKILKQMHFGSLKEIHVRHGLDFADVRESKPLSVACHSVPPCNIAVNLSSSKMEILFDALSPVKSTRRNGSDWGSFIIECPSAAEQGNLVISSVGQWIVGAISGNTKISGILKSPLLYNLGALNHDINLEKVGSTGVKGKKYSGFMRSPSRLSINLSQNLERGVVLHGNEKYESGAIHKTPESVSCSNSACSNQSSPSTCSTLSQGRLHCIWKNGVPYFVFSVDDQREVYVANMWKVESSDDKALDYMYTFHSRTGGQEKQGDSNNVSDIVGKMKVSSSFSLCSNDLKLTETEFVLFGTSENHLGEMPSSTPIRKNNSRLPKKVVNDFRTINTTKNWSIPGFGVPSSMLEDLSSEPYQDMFRNLDAPSRINLLEGHLLPNLELAAIVVRSYVHDDCQDTTVGGWGLKFLNKVEAQQNNTFLEATVSSEDGQESLLQNENDCSTSIDVLVPAGIHDGPRTRIGGPSSLSERWRSGGHCDCGGWDIGCPLTVLNCRPTKEVSHRPDAKEECKTLNLFIKGSKQGAPTLRMVNIHDGLYFIHFQSTLSALQSFSVGVAIIHSQSPNLSPKMYK</sequence>
<dbReference type="FunCoup" id="A0A1U8AAY0">
    <property type="interactions" value="1775"/>
</dbReference>
<accession>A0A1U8AAY0</accession>
<proteinExistence type="predicted"/>
<reference evidence="3" key="1">
    <citation type="submission" date="2025-08" db="UniProtKB">
        <authorList>
            <consortium name="RefSeq"/>
        </authorList>
    </citation>
    <scope>IDENTIFICATION</scope>
</reference>
<dbReference type="Pfam" id="PF12043">
    <property type="entry name" value="DUF3527"/>
    <property type="match status" value="1"/>
</dbReference>
<dbReference type="PANTHER" id="PTHR31390">
    <property type="entry name" value="EXPRESSED PROTEIN"/>
    <property type="match status" value="1"/>
</dbReference>
<dbReference type="KEGG" id="nnu:104600962"/>
<evidence type="ECO:0000313" key="3">
    <source>
        <dbReference type="RefSeq" id="XP_010262438.1"/>
    </source>
</evidence>
<dbReference type="OrthoDB" id="767438at2759"/>
<dbReference type="GeneID" id="104600962"/>
<keyword evidence="2" id="KW-1185">Reference proteome</keyword>
<dbReference type="OMA" id="PKHAWKF"/>
<dbReference type="PANTHER" id="PTHR31390:SF2">
    <property type="entry name" value="EXPRESSED PROTEIN"/>
    <property type="match status" value="1"/>
</dbReference>
<evidence type="ECO:0000256" key="1">
    <source>
        <dbReference type="SAM" id="MobiDB-lite"/>
    </source>
</evidence>
<dbReference type="STRING" id="4432.A0A1U8AAY0"/>
<dbReference type="eggNOG" id="ENOG502QSDE">
    <property type="taxonomic scope" value="Eukaryota"/>
</dbReference>
<feature type="region of interest" description="Disordered" evidence="1">
    <location>
        <begin position="1"/>
        <end position="23"/>
    </location>
</feature>
<protein>
    <submittedName>
        <fullName evidence="3">Uncharacterized protein LOC104600962</fullName>
    </submittedName>
</protein>